<comment type="subcellular location">
    <subcellularLocation>
        <location evidence="1">Membrane</location>
        <topology evidence="1">Multi-pass membrane protein</topology>
    </subcellularLocation>
</comment>
<reference evidence="11" key="1">
    <citation type="submission" date="2010-07" db="EMBL/GenBank/DDBJ databases">
        <title>The genome sequence of Gaeumannomyces graminis var. tritici strain R3-111a-1.</title>
        <authorList>
            <consortium name="The Broad Institute Genome Sequencing Platform"/>
            <person name="Ma L.-J."/>
            <person name="Dead R."/>
            <person name="Young S."/>
            <person name="Zeng Q."/>
            <person name="Koehrsen M."/>
            <person name="Alvarado L."/>
            <person name="Berlin A."/>
            <person name="Chapman S.B."/>
            <person name="Chen Z."/>
            <person name="Freedman E."/>
            <person name="Gellesch M."/>
            <person name="Goldberg J."/>
            <person name="Griggs A."/>
            <person name="Gujja S."/>
            <person name="Heilman E.R."/>
            <person name="Heiman D."/>
            <person name="Hepburn T."/>
            <person name="Howarth C."/>
            <person name="Jen D."/>
            <person name="Larson L."/>
            <person name="Mehta T."/>
            <person name="Neiman D."/>
            <person name="Pearson M."/>
            <person name="Roberts A."/>
            <person name="Saif S."/>
            <person name="Shea T."/>
            <person name="Shenoy N."/>
            <person name="Sisk P."/>
            <person name="Stolte C."/>
            <person name="Sykes S."/>
            <person name="Walk T."/>
            <person name="White J."/>
            <person name="Yandava C."/>
            <person name="Haas B."/>
            <person name="Nusbaum C."/>
            <person name="Birren B."/>
        </authorList>
    </citation>
    <scope>NUCLEOTIDE SEQUENCE [LARGE SCALE GENOMIC DNA]</scope>
    <source>
        <strain evidence="11">R3-111a-1</strain>
    </source>
</reference>
<dbReference type="eggNOG" id="KOG0255">
    <property type="taxonomic scope" value="Eukaryota"/>
</dbReference>
<dbReference type="GO" id="GO:0022857">
    <property type="term" value="F:transmembrane transporter activity"/>
    <property type="evidence" value="ECO:0007669"/>
    <property type="project" value="InterPro"/>
</dbReference>
<feature type="compositionally biased region" description="Polar residues" evidence="6">
    <location>
        <begin position="10"/>
        <end position="30"/>
    </location>
</feature>
<reference evidence="9" key="2">
    <citation type="submission" date="2010-07" db="EMBL/GenBank/DDBJ databases">
        <authorList>
            <consortium name="The Broad Institute Genome Sequencing Platform"/>
            <consortium name="Broad Institute Genome Sequencing Center for Infectious Disease"/>
            <person name="Ma L.-J."/>
            <person name="Dead R."/>
            <person name="Young S."/>
            <person name="Zeng Q."/>
            <person name="Koehrsen M."/>
            <person name="Alvarado L."/>
            <person name="Berlin A."/>
            <person name="Chapman S.B."/>
            <person name="Chen Z."/>
            <person name="Freedman E."/>
            <person name="Gellesch M."/>
            <person name="Goldberg J."/>
            <person name="Griggs A."/>
            <person name="Gujja S."/>
            <person name="Heilman E.R."/>
            <person name="Heiman D."/>
            <person name="Hepburn T."/>
            <person name="Howarth C."/>
            <person name="Jen D."/>
            <person name="Larson L."/>
            <person name="Mehta T."/>
            <person name="Neiman D."/>
            <person name="Pearson M."/>
            <person name="Roberts A."/>
            <person name="Saif S."/>
            <person name="Shea T."/>
            <person name="Shenoy N."/>
            <person name="Sisk P."/>
            <person name="Stolte C."/>
            <person name="Sykes S."/>
            <person name="Walk T."/>
            <person name="White J."/>
            <person name="Yandava C."/>
            <person name="Haas B."/>
            <person name="Nusbaum C."/>
            <person name="Birren B."/>
        </authorList>
    </citation>
    <scope>NUCLEOTIDE SEQUENCE</scope>
    <source>
        <strain evidence="9">R3-111a-1</strain>
    </source>
</reference>
<evidence type="ECO:0000256" key="2">
    <source>
        <dbReference type="ARBA" id="ARBA00008335"/>
    </source>
</evidence>
<feature type="transmembrane region" description="Helical" evidence="7">
    <location>
        <begin position="435"/>
        <end position="456"/>
    </location>
</feature>
<evidence type="ECO:0000259" key="8">
    <source>
        <dbReference type="PROSITE" id="PS50850"/>
    </source>
</evidence>
<comment type="similarity">
    <text evidence="2">Belongs to the major facilitator superfamily.</text>
</comment>
<dbReference type="CDD" id="cd17323">
    <property type="entry name" value="MFS_Tpo1_MDR_like"/>
    <property type="match status" value="1"/>
</dbReference>
<feature type="region of interest" description="Disordered" evidence="6">
    <location>
        <begin position="1"/>
        <end position="30"/>
    </location>
</feature>
<feature type="transmembrane region" description="Helical" evidence="7">
    <location>
        <begin position="402"/>
        <end position="423"/>
    </location>
</feature>
<dbReference type="EMBL" id="GL385398">
    <property type="protein sequence ID" value="EJT73626.1"/>
    <property type="molecule type" value="Genomic_DNA"/>
</dbReference>
<gene>
    <name evidence="10" type="primary">20347940</name>
    <name evidence="9" type="ORF">GGTG_07482</name>
</gene>
<keyword evidence="3 7" id="KW-0812">Transmembrane</keyword>
<feature type="transmembrane region" description="Helical" evidence="7">
    <location>
        <begin position="131"/>
        <end position="150"/>
    </location>
</feature>
<evidence type="ECO:0000313" key="9">
    <source>
        <dbReference type="EMBL" id="EJT73626.1"/>
    </source>
</evidence>
<dbReference type="OrthoDB" id="5296287at2759"/>
<protein>
    <recommendedName>
        <fullName evidence="8">Major facilitator superfamily (MFS) profile domain-containing protein</fullName>
    </recommendedName>
</protein>
<dbReference type="STRING" id="644352.J3P1T4"/>
<feature type="transmembrane region" description="Helical" evidence="7">
    <location>
        <begin position="98"/>
        <end position="119"/>
    </location>
</feature>
<evidence type="ECO:0000313" key="10">
    <source>
        <dbReference type="EnsemblFungi" id="EJT73626"/>
    </source>
</evidence>
<sequence>MDSRGGVESSDLSTSITQTGLEKHAVSTSAPSQEISEILVWWDEPEGEDPSNPLNWSSHKKWLNIITVSLISFLVPLVSTMLAPAVPLVMADLGTDSGTFATFVVSIFVLGFACGPLVLAPLSELYGRVPLYNTTNVLLVALTAACALAPSAPALLALRFLSGFVGVATITNGSGTIADLMPRERRGRAVAVWSVGTVLGPTVGPIIGGKVAATAGWRWMFWALAIVLAVATLLGFAVFRETYAPVLLERKAVKLRKETGNPHYQSKLALRIPPGELFKRSILRPSRLLLLCPIVTVLCSYVALLYGTLYLLFATYSFAFVEVYNFSTFEAGLVFLPGGLGTLLGLLYLGIMSDRNLQRRAAAGKTLKPEDRLPLFITLPGALTFPAGLFMYGWGIEGGVHWMLPLLGTAVTGFGSILIFAGIQTYLIDAFEQYAASAVGANAVLRGLAGALLPLSGLGLYRSLGWGWGNALLGLLTLATAPIPCIVGIYGAKLRALRVNQIEL</sequence>
<dbReference type="InterPro" id="IPR036259">
    <property type="entry name" value="MFS_trans_sf"/>
</dbReference>
<dbReference type="VEuPathDB" id="FungiDB:GGTG_07482"/>
<feature type="transmembrane region" description="Helical" evidence="7">
    <location>
        <begin position="468"/>
        <end position="492"/>
    </location>
</feature>
<evidence type="ECO:0000256" key="5">
    <source>
        <dbReference type="ARBA" id="ARBA00023136"/>
    </source>
</evidence>
<dbReference type="PROSITE" id="PS50850">
    <property type="entry name" value="MFS"/>
    <property type="match status" value="1"/>
</dbReference>
<dbReference type="Pfam" id="PF07690">
    <property type="entry name" value="MFS_1"/>
    <property type="match status" value="1"/>
</dbReference>
<keyword evidence="4 7" id="KW-1133">Transmembrane helix</keyword>
<evidence type="ECO:0000256" key="7">
    <source>
        <dbReference type="SAM" id="Phobius"/>
    </source>
</evidence>
<dbReference type="EnsemblFungi" id="EJT73626">
    <property type="protein sequence ID" value="EJT73626"/>
    <property type="gene ID" value="GGTG_07482"/>
</dbReference>
<dbReference type="HOGENOM" id="CLU_008455_11_6_1"/>
<keyword evidence="5 7" id="KW-0472">Membrane</keyword>
<dbReference type="SUPFAM" id="SSF103473">
    <property type="entry name" value="MFS general substrate transporter"/>
    <property type="match status" value="1"/>
</dbReference>
<dbReference type="GeneID" id="20347940"/>
<reference evidence="10" key="4">
    <citation type="journal article" date="2015" name="G3 (Bethesda)">
        <title>Genome sequences of three phytopathogenic species of the Magnaporthaceae family of fungi.</title>
        <authorList>
            <person name="Okagaki L.H."/>
            <person name="Nunes C.C."/>
            <person name="Sailsbery J."/>
            <person name="Clay B."/>
            <person name="Brown D."/>
            <person name="John T."/>
            <person name="Oh Y."/>
            <person name="Young N."/>
            <person name="Fitzgerald M."/>
            <person name="Haas B.J."/>
            <person name="Zeng Q."/>
            <person name="Young S."/>
            <person name="Adiconis X."/>
            <person name="Fan L."/>
            <person name="Levin J.Z."/>
            <person name="Mitchell T.K."/>
            <person name="Okubara P.A."/>
            <person name="Farman M.L."/>
            <person name="Kohn L.M."/>
            <person name="Birren B."/>
            <person name="Ma L.-J."/>
            <person name="Dean R.A."/>
        </authorList>
    </citation>
    <scope>NUCLEOTIDE SEQUENCE</scope>
    <source>
        <strain evidence="10">R3-111a-1</strain>
    </source>
</reference>
<feature type="domain" description="Major facilitator superfamily (MFS) profile" evidence="8">
    <location>
        <begin position="64"/>
        <end position="496"/>
    </location>
</feature>
<dbReference type="AlphaFoldDB" id="J3P1T4"/>
<dbReference type="FunFam" id="1.20.1250.20:FF:000011">
    <property type="entry name" value="MFS multidrug transporter, putative"/>
    <property type="match status" value="1"/>
</dbReference>
<dbReference type="InterPro" id="IPR011701">
    <property type="entry name" value="MFS"/>
</dbReference>
<accession>J3P1T4</accession>
<feature type="transmembrane region" description="Helical" evidence="7">
    <location>
        <begin position="156"/>
        <end position="178"/>
    </location>
</feature>
<dbReference type="Gene3D" id="1.20.1250.20">
    <property type="entry name" value="MFS general substrate transporter like domains"/>
    <property type="match status" value="1"/>
</dbReference>
<organism evidence="9">
    <name type="scientific">Gaeumannomyces tritici (strain R3-111a-1)</name>
    <name type="common">Wheat and barley take-all root rot fungus</name>
    <name type="synonym">Gaeumannomyces graminis var. tritici</name>
    <dbReference type="NCBI Taxonomy" id="644352"/>
    <lineage>
        <taxon>Eukaryota</taxon>
        <taxon>Fungi</taxon>
        <taxon>Dikarya</taxon>
        <taxon>Ascomycota</taxon>
        <taxon>Pezizomycotina</taxon>
        <taxon>Sordariomycetes</taxon>
        <taxon>Sordariomycetidae</taxon>
        <taxon>Magnaporthales</taxon>
        <taxon>Magnaporthaceae</taxon>
        <taxon>Gaeumannomyces</taxon>
    </lineage>
</organism>
<dbReference type="PANTHER" id="PTHR23502">
    <property type="entry name" value="MAJOR FACILITATOR SUPERFAMILY"/>
    <property type="match status" value="1"/>
</dbReference>
<evidence type="ECO:0000256" key="6">
    <source>
        <dbReference type="SAM" id="MobiDB-lite"/>
    </source>
</evidence>
<dbReference type="RefSeq" id="XP_009223570.1">
    <property type="nucleotide sequence ID" value="XM_009225306.1"/>
</dbReference>
<dbReference type="InterPro" id="IPR020846">
    <property type="entry name" value="MFS_dom"/>
</dbReference>
<name>J3P1T4_GAET3</name>
<evidence type="ECO:0000256" key="1">
    <source>
        <dbReference type="ARBA" id="ARBA00004141"/>
    </source>
</evidence>
<evidence type="ECO:0000256" key="3">
    <source>
        <dbReference type="ARBA" id="ARBA00022692"/>
    </source>
</evidence>
<evidence type="ECO:0000313" key="11">
    <source>
        <dbReference type="Proteomes" id="UP000006039"/>
    </source>
</evidence>
<feature type="transmembrane region" description="Helical" evidence="7">
    <location>
        <begin position="62"/>
        <end position="86"/>
    </location>
</feature>
<feature type="transmembrane region" description="Helical" evidence="7">
    <location>
        <begin position="288"/>
        <end position="313"/>
    </location>
</feature>
<keyword evidence="11" id="KW-1185">Reference proteome</keyword>
<dbReference type="PANTHER" id="PTHR23502:SF68">
    <property type="entry name" value="MULTIDRUG TRANSPORTER, PUTATIVE (AFU_ORTHOLOGUE AFUA_3G01120)-RELATED"/>
    <property type="match status" value="1"/>
</dbReference>
<feature type="transmembrane region" description="Helical" evidence="7">
    <location>
        <begin position="333"/>
        <end position="352"/>
    </location>
</feature>
<dbReference type="Proteomes" id="UP000006039">
    <property type="component" value="Unassembled WGS sequence"/>
</dbReference>
<reference evidence="9" key="3">
    <citation type="submission" date="2010-09" db="EMBL/GenBank/DDBJ databases">
        <title>Annotation of Gaeumannomyces graminis var. tritici R3-111a-1.</title>
        <authorList>
            <consortium name="The Broad Institute Genome Sequencing Platform"/>
            <person name="Ma L.-J."/>
            <person name="Dead R."/>
            <person name="Young S.K."/>
            <person name="Zeng Q."/>
            <person name="Gargeya S."/>
            <person name="Fitzgerald M."/>
            <person name="Haas B."/>
            <person name="Abouelleil A."/>
            <person name="Alvarado L."/>
            <person name="Arachchi H.M."/>
            <person name="Berlin A."/>
            <person name="Brown A."/>
            <person name="Chapman S.B."/>
            <person name="Chen Z."/>
            <person name="Dunbar C."/>
            <person name="Freedman E."/>
            <person name="Gearin G."/>
            <person name="Gellesch M."/>
            <person name="Goldberg J."/>
            <person name="Griggs A."/>
            <person name="Gujja S."/>
            <person name="Heiman D."/>
            <person name="Howarth C."/>
            <person name="Larson L."/>
            <person name="Lui A."/>
            <person name="MacDonald P.J.P."/>
            <person name="Mehta T."/>
            <person name="Montmayeur A."/>
            <person name="Murphy C."/>
            <person name="Neiman D."/>
            <person name="Pearson M."/>
            <person name="Priest M."/>
            <person name="Roberts A."/>
            <person name="Saif S."/>
            <person name="Shea T."/>
            <person name="Shenoy N."/>
            <person name="Sisk P."/>
            <person name="Stolte C."/>
            <person name="Sykes S."/>
            <person name="Yandava C."/>
            <person name="Wortman J."/>
            <person name="Nusbaum C."/>
            <person name="Birren B."/>
        </authorList>
    </citation>
    <scope>NUCLEOTIDE SEQUENCE</scope>
    <source>
        <strain evidence="9">R3-111a-1</strain>
    </source>
</reference>
<feature type="transmembrane region" description="Helical" evidence="7">
    <location>
        <begin position="373"/>
        <end position="396"/>
    </location>
</feature>
<reference evidence="10" key="5">
    <citation type="submission" date="2018-04" db="UniProtKB">
        <authorList>
            <consortium name="EnsemblFungi"/>
        </authorList>
    </citation>
    <scope>IDENTIFICATION</scope>
    <source>
        <strain evidence="10">R3-111a-1</strain>
    </source>
</reference>
<feature type="transmembrane region" description="Helical" evidence="7">
    <location>
        <begin position="190"/>
        <end position="207"/>
    </location>
</feature>
<evidence type="ECO:0000256" key="4">
    <source>
        <dbReference type="ARBA" id="ARBA00022989"/>
    </source>
</evidence>
<feature type="transmembrane region" description="Helical" evidence="7">
    <location>
        <begin position="219"/>
        <end position="239"/>
    </location>
</feature>
<proteinExistence type="inferred from homology"/>
<dbReference type="GO" id="GO:0016020">
    <property type="term" value="C:membrane"/>
    <property type="evidence" value="ECO:0007669"/>
    <property type="project" value="UniProtKB-SubCell"/>
</dbReference>